<evidence type="ECO:0000313" key="2">
    <source>
        <dbReference type="Proteomes" id="UP000030687"/>
    </source>
</evidence>
<dbReference type="OrthoDB" id="736665at2759"/>
<dbReference type="Proteomes" id="UP000030687">
    <property type="component" value="Unassembled WGS sequence"/>
</dbReference>
<sequence>MVPLEGNNFNEKTYRLCNEVSQTFSISLSKPPGCVLW</sequence>
<name>V4VAG9_CITCL</name>
<keyword evidence="2" id="KW-1185">Reference proteome</keyword>
<dbReference type="AlphaFoldDB" id="V4VAG9"/>
<dbReference type="Gramene" id="ESR49224">
    <property type="protein sequence ID" value="ESR49224"/>
    <property type="gene ID" value="CICLE_v100329472mg"/>
</dbReference>
<gene>
    <name evidence="1" type="ORF">CICLE_v100329472mg</name>
</gene>
<organism evidence="1 2">
    <name type="scientific">Citrus clementina</name>
    <name type="common">Clementine</name>
    <name type="synonym">Citrus deliciosa x Citrus sinensis</name>
    <dbReference type="NCBI Taxonomy" id="85681"/>
    <lineage>
        <taxon>Eukaryota</taxon>
        <taxon>Viridiplantae</taxon>
        <taxon>Streptophyta</taxon>
        <taxon>Embryophyta</taxon>
        <taxon>Tracheophyta</taxon>
        <taxon>Spermatophyta</taxon>
        <taxon>Magnoliopsida</taxon>
        <taxon>eudicotyledons</taxon>
        <taxon>Gunneridae</taxon>
        <taxon>Pentapetalae</taxon>
        <taxon>rosids</taxon>
        <taxon>malvids</taxon>
        <taxon>Sapindales</taxon>
        <taxon>Rutaceae</taxon>
        <taxon>Aurantioideae</taxon>
        <taxon>Citrus</taxon>
    </lineage>
</organism>
<dbReference type="KEGG" id="cic:CICLE_v100329472m"/>
<proteinExistence type="predicted"/>
<accession>V4VAG9</accession>
<dbReference type="InParanoid" id="V4VAG9"/>
<dbReference type="EMBL" id="KI536726">
    <property type="protein sequence ID" value="ESR49224.1"/>
    <property type="molecule type" value="Genomic_DNA"/>
</dbReference>
<reference evidence="1 2" key="1">
    <citation type="submission" date="2013-10" db="EMBL/GenBank/DDBJ databases">
        <authorList>
            <consortium name="International Citrus Genome Consortium"/>
            <person name="Jenkins J."/>
            <person name="Schmutz J."/>
            <person name="Prochnik S."/>
            <person name="Rokhsar D."/>
            <person name="Gmitter F."/>
            <person name="Ollitrault P."/>
            <person name="Machado M."/>
            <person name="Talon M."/>
            <person name="Wincker P."/>
            <person name="Jaillon O."/>
            <person name="Morgante M."/>
        </authorList>
    </citation>
    <scope>NUCLEOTIDE SEQUENCE</scope>
    <source>
        <strain evidence="2">cv. Clemenules</strain>
    </source>
</reference>
<protein>
    <submittedName>
        <fullName evidence="1">Uncharacterized protein</fullName>
    </submittedName>
</protein>
<evidence type="ECO:0000313" key="1">
    <source>
        <dbReference type="EMBL" id="ESR49224.1"/>
    </source>
</evidence>
<feature type="non-terminal residue" evidence="1">
    <location>
        <position position="37"/>
    </location>
</feature>